<organism evidence="2 3">
    <name type="scientific">Kingella potus</name>
    <dbReference type="NCBI Taxonomy" id="265175"/>
    <lineage>
        <taxon>Bacteria</taxon>
        <taxon>Pseudomonadati</taxon>
        <taxon>Pseudomonadota</taxon>
        <taxon>Betaproteobacteria</taxon>
        <taxon>Neisseriales</taxon>
        <taxon>Neisseriaceae</taxon>
        <taxon>Kingella</taxon>
    </lineage>
</organism>
<dbReference type="GO" id="GO:0043683">
    <property type="term" value="P:type IV pilus assembly"/>
    <property type="evidence" value="ECO:0007669"/>
    <property type="project" value="InterPro"/>
</dbReference>
<protein>
    <submittedName>
        <fullName evidence="2">Putative major pilin subunit</fullName>
    </submittedName>
</protein>
<dbReference type="RefSeq" id="WP_115307434.1">
    <property type="nucleotide sequence ID" value="NZ_CP091516.1"/>
</dbReference>
<feature type="transmembrane region" description="Helical" evidence="1">
    <location>
        <begin position="12"/>
        <end position="32"/>
    </location>
</feature>
<dbReference type="NCBIfam" id="TIGR02532">
    <property type="entry name" value="IV_pilin_GFxxxE"/>
    <property type="match status" value="1"/>
</dbReference>
<keyword evidence="1" id="KW-0472">Membrane</keyword>
<name>A0A377QXI0_9NEIS</name>
<dbReference type="AlphaFoldDB" id="A0A377QXI0"/>
<evidence type="ECO:0000256" key="1">
    <source>
        <dbReference type="SAM" id="Phobius"/>
    </source>
</evidence>
<dbReference type="InterPro" id="IPR012902">
    <property type="entry name" value="N_methyl_site"/>
</dbReference>
<dbReference type="InterPro" id="IPR045584">
    <property type="entry name" value="Pilin-like"/>
</dbReference>
<dbReference type="PROSITE" id="PS00409">
    <property type="entry name" value="PROKAR_NTER_METHYL"/>
    <property type="match status" value="1"/>
</dbReference>
<dbReference type="Pfam" id="PF07963">
    <property type="entry name" value="N_methyl"/>
    <property type="match status" value="1"/>
</dbReference>
<reference evidence="2 3" key="1">
    <citation type="submission" date="2018-06" db="EMBL/GenBank/DDBJ databases">
        <authorList>
            <consortium name="Pathogen Informatics"/>
            <person name="Doyle S."/>
        </authorList>
    </citation>
    <scope>NUCLEOTIDE SEQUENCE [LARGE SCALE GENOMIC DNA]</scope>
    <source>
        <strain evidence="2 3">NCTC13336</strain>
    </source>
</reference>
<dbReference type="Pfam" id="PF16732">
    <property type="entry name" value="ComP_DUS"/>
    <property type="match status" value="1"/>
</dbReference>
<gene>
    <name evidence="2" type="ORF">NCTC13336_00310</name>
</gene>
<keyword evidence="1" id="KW-1133">Transmembrane helix</keyword>
<evidence type="ECO:0000313" key="3">
    <source>
        <dbReference type="Proteomes" id="UP000254293"/>
    </source>
</evidence>
<keyword evidence="3" id="KW-1185">Reference proteome</keyword>
<accession>A0A377QXI0</accession>
<sequence>MKAVKQQGFTLIELMMVVTVTAILAIIAYPSYDTFIRKSRLENARGDLLENARRLENFYSINRTFDGFRDLKNDNEYFDIFFVYNPTDSSSGNHVASTTSALADPEIGHYLLTARAKPSTNGKETRFMQLNDDGVTTICTGTATTQKAVLIPDTGNPPKECEIY</sequence>
<dbReference type="EMBL" id="UGJJ01000001">
    <property type="protein sequence ID" value="STR00114.1"/>
    <property type="molecule type" value="Genomic_DNA"/>
</dbReference>
<dbReference type="OrthoDB" id="8589754at2"/>
<dbReference type="Proteomes" id="UP000254293">
    <property type="component" value="Unassembled WGS sequence"/>
</dbReference>
<dbReference type="SUPFAM" id="SSF54523">
    <property type="entry name" value="Pili subunits"/>
    <property type="match status" value="1"/>
</dbReference>
<evidence type="ECO:0000313" key="2">
    <source>
        <dbReference type="EMBL" id="STR00114.1"/>
    </source>
</evidence>
<keyword evidence="1" id="KW-0812">Transmembrane</keyword>
<dbReference type="Gene3D" id="3.30.700.10">
    <property type="entry name" value="Glycoprotein, Type 4 Pilin"/>
    <property type="match status" value="1"/>
</dbReference>
<proteinExistence type="predicted"/>
<dbReference type="InterPro" id="IPR031982">
    <property type="entry name" value="PilE-like"/>
</dbReference>